<feature type="domain" description="Aromatic amino acid beta-eliminating lyase/threonine aldolase" evidence="4">
    <location>
        <begin position="12"/>
        <end position="294"/>
    </location>
</feature>
<dbReference type="GO" id="GO:0016829">
    <property type="term" value="F:lyase activity"/>
    <property type="evidence" value="ECO:0007669"/>
    <property type="project" value="UniProtKB-KW"/>
</dbReference>
<dbReference type="InterPro" id="IPR015421">
    <property type="entry name" value="PyrdxlP-dep_Trfase_major"/>
</dbReference>
<dbReference type="InterPro" id="IPR015422">
    <property type="entry name" value="PyrdxlP-dep_Trfase_small"/>
</dbReference>
<evidence type="ECO:0000313" key="5">
    <source>
        <dbReference type="EMBL" id="KFI40302.1"/>
    </source>
</evidence>
<dbReference type="GO" id="GO:0006520">
    <property type="term" value="P:amino acid metabolic process"/>
    <property type="evidence" value="ECO:0007669"/>
    <property type="project" value="InterPro"/>
</dbReference>
<protein>
    <submittedName>
        <fullName evidence="5">Threonine aldolase</fullName>
        <ecNumber evidence="5">4.1.2.48</ecNumber>
    </submittedName>
</protein>
<dbReference type="EC" id="4.1.2.48" evidence="5"/>
<comment type="similarity">
    <text evidence="2">Belongs to the threonine aldolase family.</text>
</comment>
<dbReference type="EMBL" id="JGYK01000001">
    <property type="protein sequence ID" value="KFI40302.1"/>
    <property type="molecule type" value="Genomic_DNA"/>
</dbReference>
<dbReference type="Proteomes" id="UP000029015">
    <property type="component" value="Unassembled WGS sequence"/>
</dbReference>
<dbReference type="InterPro" id="IPR001597">
    <property type="entry name" value="ArAA_b-elim_lyase/Thr_aldolase"/>
</dbReference>
<reference evidence="5 6" key="1">
    <citation type="submission" date="2014-03" db="EMBL/GenBank/DDBJ databases">
        <title>Genomics of Bifidobacteria.</title>
        <authorList>
            <person name="Ventura M."/>
            <person name="Milani C."/>
            <person name="Lugli G.A."/>
        </authorList>
    </citation>
    <scope>NUCLEOTIDE SEQUENCE [LARGE SCALE GENOMIC DNA]</scope>
    <source>
        <strain evidence="5 6">DSM 22766</strain>
    </source>
</reference>
<dbReference type="AlphaFoldDB" id="A0A086Z1A2"/>
<dbReference type="PATRIC" id="fig|1437605.7.peg.751"/>
<gene>
    <name evidence="5" type="ORF">BACT_1004</name>
</gene>
<dbReference type="RefSeq" id="WP_033503728.1">
    <property type="nucleotide sequence ID" value="NZ_CP011786.1"/>
</dbReference>
<keyword evidence="3" id="KW-0663">Pyridoxal phosphate</keyword>
<evidence type="ECO:0000256" key="3">
    <source>
        <dbReference type="ARBA" id="ARBA00022898"/>
    </source>
</evidence>
<sequence>MLNFVNDYSEGACPEVLQRLVETNREQLPGYGKDRYTGSAEEKIARACGRPDAQVFFISGGTQTNQIVISTMLKQYEGVVAASTGHVNVHEAGAIEASDHKVLTIPQVDGKLPAPSLREYLETFWADANHEQMVFPGMVYISWPTEYGTLYSKAELTELSDVCHEYRIPLYIDGARMGYGLVAPGADVTLEDIADLADVFYIGGTKVGALCGEAVVFPQANAPEYFQTMMKRRGGLLAKGRLLGVQFDALFTDGLYTRISHQAIDTAEIIRQALRSKGYELYNASPTNQTFVVLENSKMEELRHQVNFDFWERRDANHTVIRFATSWATKTEDAQALAALL</sequence>
<evidence type="ECO:0000256" key="1">
    <source>
        <dbReference type="ARBA" id="ARBA00001933"/>
    </source>
</evidence>
<accession>A0A086Z1A2</accession>
<dbReference type="PANTHER" id="PTHR48097:SF5">
    <property type="entry name" value="LOW SPECIFICITY L-THREONINE ALDOLASE"/>
    <property type="match status" value="1"/>
</dbReference>
<keyword evidence="6" id="KW-1185">Reference proteome</keyword>
<name>A0A086Z1A2_9BIFI</name>
<dbReference type="eggNOG" id="COG2008">
    <property type="taxonomic scope" value="Bacteria"/>
</dbReference>
<dbReference type="OrthoDB" id="9774495at2"/>
<dbReference type="Gene3D" id="3.90.1150.10">
    <property type="entry name" value="Aspartate Aminotransferase, domain 1"/>
    <property type="match status" value="1"/>
</dbReference>
<evidence type="ECO:0000256" key="2">
    <source>
        <dbReference type="ARBA" id="ARBA00006966"/>
    </source>
</evidence>
<evidence type="ECO:0000259" key="4">
    <source>
        <dbReference type="Pfam" id="PF01212"/>
    </source>
</evidence>
<dbReference type="SUPFAM" id="SSF53383">
    <property type="entry name" value="PLP-dependent transferases"/>
    <property type="match status" value="1"/>
</dbReference>
<dbReference type="KEGG" id="bact:AB656_03635"/>
<keyword evidence="5" id="KW-0456">Lyase</keyword>
<dbReference type="InterPro" id="IPR015424">
    <property type="entry name" value="PyrdxlP-dep_Trfase"/>
</dbReference>
<proteinExistence type="inferred from homology"/>
<dbReference type="PANTHER" id="PTHR48097">
    <property type="entry name" value="L-THREONINE ALDOLASE-RELATED"/>
    <property type="match status" value="1"/>
</dbReference>
<dbReference type="Gene3D" id="3.40.640.10">
    <property type="entry name" value="Type I PLP-dependent aspartate aminotransferase-like (Major domain)"/>
    <property type="match status" value="1"/>
</dbReference>
<comment type="caution">
    <text evidence="5">The sequence shown here is derived from an EMBL/GenBank/DDBJ whole genome shotgun (WGS) entry which is preliminary data.</text>
</comment>
<organism evidence="5 6">
    <name type="scientific">Bifidobacterium actinocoloniiforme DSM 22766</name>
    <dbReference type="NCBI Taxonomy" id="1437605"/>
    <lineage>
        <taxon>Bacteria</taxon>
        <taxon>Bacillati</taxon>
        <taxon>Actinomycetota</taxon>
        <taxon>Actinomycetes</taxon>
        <taxon>Bifidobacteriales</taxon>
        <taxon>Bifidobacteriaceae</taxon>
        <taxon>Bifidobacterium</taxon>
    </lineage>
</organism>
<dbReference type="Pfam" id="PF01212">
    <property type="entry name" value="Beta_elim_lyase"/>
    <property type="match status" value="1"/>
</dbReference>
<evidence type="ECO:0000313" key="6">
    <source>
        <dbReference type="Proteomes" id="UP000029015"/>
    </source>
</evidence>
<comment type="cofactor">
    <cofactor evidence="1">
        <name>pyridoxal 5'-phosphate</name>
        <dbReference type="ChEBI" id="CHEBI:597326"/>
    </cofactor>
</comment>
<dbReference type="STRING" id="1437605.AB656_03635"/>